<organism evidence="1 2">
    <name type="scientific">Steinernema carpocapsae</name>
    <name type="common">Entomopathogenic nematode</name>
    <dbReference type="NCBI Taxonomy" id="34508"/>
    <lineage>
        <taxon>Eukaryota</taxon>
        <taxon>Metazoa</taxon>
        <taxon>Ecdysozoa</taxon>
        <taxon>Nematoda</taxon>
        <taxon>Chromadorea</taxon>
        <taxon>Rhabditida</taxon>
        <taxon>Tylenchina</taxon>
        <taxon>Panagrolaimomorpha</taxon>
        <taxon>Strongyloidoidea</taxon>
        <taxon>Steinernematidae</taxon>
        <taxon>Steinernema</taxon>
    </lineage>
</organism>
<dbReference type="Proteomes" id="UP000298663">
    <property type="component" value="Unassembled WGS sequence"/>
</dbReference>
<gene>
    <name evidence="1" type="ORF">L596_019889</name>
</gene>
<reference evidence="1 2" key="1">
    <citation type="journal article" date="2015" name="Genome Biol.">
        <title>Comparative genomics of Steinernema reveals deeply conserved gene regulatory networks.</title>
        <authorList>
            <person name="Dillman A.R."/>
            <person name="Macchietto M."/>
            <person name="Porter C.F."/>
            <person name="Rogers A."/>
            <person name="Williams B."/>
            <person name="Antoshechkin I."/>
            <person name="Lee M.M."/>
            <person name="Goodwin Z."/>
            <person name="Lu X."/>
            <person name="Lewis E.E."/>
            <person name="Goodrich-Blair H."/>
            <person name="Stock S.P."/>
            <person name="Adams B.J."/>
            <person name="Sternberg P.W."/>
            <person name="Mortazavi A."/>
        </authorList>
    </citation>
    <scope>NUCLEOTIDE SEQUENCE [LARGE SCALE GENOMIC DNA]</scope>
    <source>
        <strain evidence="1 2">ALL</strain>
    </source>
</reference>
<keyword evidence="2" id="KW-1185">Reference proteome</keyword>
<dbReference type="AlphaFoldDB" id="A0A4U5MS06"/>
<reference evidence="1 2" key="2">
    <citation type="journal article" date="2019" name="G3 (Bethesda)">
        <title>Hybrid Assembly of the Genome of the Entomopathogenic Nematode Steinernema carpocapsae Identifies the X-Chromosome.</title>
        <authorList>
            <person name="Serra L."/>
            <person name="Macchietto M."/>
            <person name="Macias-Munoz A."/>
            <person name="McGill C.J."/>
            <person name="Rodriguez I.M."/>
            <person name="Rodriguez B."/>
            <person name="Murad R."/>
            <person name="Mortazavi A."/>
        </authorList>
    </citation>
    <scope>NUCLEOTIDE SEQUENCE [LARGE SCALE GENOMIC DNA]</scope>
    <source>
        <strain evidence="1 2">ALL</strain>
    </source>
</reference>
<comment type="caution">
    <text evidence="1">The sequence shown here is derived from an EMBL/GenBank/DDBJ whole genome shotgun (WGS) entry which is preliminary data.</text>
</comment>
<evidence type="ECO:0000313" key="1">
    <source>
        <dbReference type="EMBL" id="TKR72450.1"/>
    </source>
</evidence>
<accession>A0A4U5MS06</accession>
<name>A0A4U5MS06_STECR</name>
<dbReference type="EMBL" id="AZBU02000006">
    <property type="protein sequence ID" value="TKR72450.1"/>
    <property type="molecule type" value="Genomic_DNA"/>
</dbReference>
<proteinExistence type="predicted"/>
<sequence>MTPQIKRASAWTSPLTPDIRCASLRPTRFLPLLGLVSSPASQGALKESINCHGNAATRSVFLCIRHRTT</sequence>
<protein>
    <submittedName>
        <fullName evidence="1">Uncharacterized protein</fullName>
    </submittedName>
</protein>
<evidence type="ECO:0000313" key="2">
    <source>
        <dbReference type="Proteomes" id="UP000298663"/>
    </source>
</evidence>